<gene>
    <name evidence="1" type="ORF">MUN33_02340</name>
</gene>
<dbReference type="SUPFAM" id="SSF46689">
    <property type="entry name" value="Homeodomain-like"/>
    <property type="match status" value="1"/>
</dbReference>
<dbReference type="EMBL" id="JALIEA010000010">
    <property type="protein sequence ID" value="MCJ7857557.1"/>
    <property type="molecule type" value="Genomic_DNA"/>
</dbReference>
<keyword evidence="2" id="KW-1185">Reference proteome</keyword>
<proteinExistence type="predicted"/>
<evidence type="ECO:0000313" key="1">
    <source>
        <dbReference type="EMBL" id="MCJ7857557.1"/>
    </source>
</evidence>
<comment type="caution">
    <text evidence="1">The sequence shown here is derived from an EMBL/GenBank/DDBJ whole genome shotgun (WGS) entry which is preliminary data.</text>
</comment>
<dbReference type="AlphaFoldDB" id="A0A9X1WH82"/>
<protein>
    <submittedName>
        <fullName evidence="1">Helix-turn-helix domain-containing protein</fullName>
    </submittedName>
</protein>
<dbReference type="Proteomes" id="UP001139207">
    <property type="component" value="Unassembled WGS sequence"/>
</dbReference>
<dbReference type="Pfam" id="PF13565">
    <property type="entry name" value="HTH_32"/>
    <property type="match status" value="1"/>
</dbReference>
<dbReference type="RefSeq" id="WP_244803304.1">
    <property type="nucleotide sequence ID" value="NZ_JALIEA010000010.1"/>
</dbReference>
<reference evidence="1" key="1">
    <citation type="submission" date="2022-04" db="EMBL/GenBank/DDBJ databases">
        <title>Corynebacterium kalidii LD5P10.</title>
        <authorList>
            <person name="Sun J.Q."/>
        </authorList>
    </citation>
    <scope>NUCLEOTIDE SEQUENCE</scope>
    <source>
        <strain evidence="1">LD5P10</strain>
    </source>
</reference>
<name>A0A9X1WH82_9CORY</name>
<accession>A0A9X1WH82</accession>
<organism evidence="1 2">
    <name type="scientific">Corynebacterium kalidii</name>
    <dbReference type="NCBI Taxonomy" id="2931982"/>
    <lineage>
        <taxon>Bacteria</taxon>
        <taxon>Bacillati</taxon>
        <taxon>Actinomycetota</taxon>
        <taxon>Actinomycetes</taxon>
        <taxon>Mycobacteriales</taxon>
        <taxon>Corynebacteriaceae</taxon>
        <taxon>Corynebacterium</taxon>
    </lineage>
</organism>
<evidence type="ECO:0000313" key="2">
    <source>
        <dbReference type="Proteomes" id="UP001139207"/>
    </source>
</evidence>
<sequence length="152" mass="16729">MTGLPDPPHDHRRGRPTPPVVLTDAERATLTGWAHDATSGTALALRSRIILACATGATNTQVATTLGVSRPTVGKWRSRFLELRLDGLTDEPRPGRPPRMTMEEIREILATPPTRRGRPVGWTRRELARQTGLSASTVGRIWKNLDLPDTAR</sequence>
<dbReference type="InterPro" id="IPR009057">
    <property type="entry name" value="Homeodomain-like_sf"/>
</dbReference>